<dbReference type="AlphaFoldDB" id="A0A097APG5"/>
<name>A0A097APG5_THEKI</name>
<dbReference type="EMBL" id="CP009170">
    <property type="protein sequence ID" value="AIS51711.1"/>
    <property type="molecule type" value="Genomic_DNA"/>
</dbReference>
<dbReference type="SUPFAM" id="SSF55383">
    <property type="entry name" value="Copper amine oxidase, domain N"/>
    <property type="match status" value="1"/>
</dbReference>
<dbReference type="InterPro" id="IPR050902">
    <property type="entry name" value="ABC_Transporter_SBP"/>
</dbReference>
<dbReference type="Pfam" id="PF07833">
    <property type="entry name" value="Cu_amine_oxidN1"/>
    <property type="match status" value="1"/>
</dbReference>
<dbReference type="InterPro" id="IPR036582">
    <property type="entry name" value="Mao_N_sf"/>
</dbReference>
<evidence type="ECO:0000313" key="5">
    <source>
        <dbReference type="Proteomes" id="UP000029669"/>
    </source>
</evidence>
<dbReference type="Gene3D" id="3.40.50.1980">
    <property type="entry name" value="Nitrogenase molybdenum iron protein domain"/>
    <property type="match status" value="2"/>
</dbReference>
<feature type="chain" id="PRO_5039352543" evidence="2">
    <location>
        <begin position="25"/>
        <end position="466"/>
    </location>
</feature>
<dbReference type="Gene3D" id="3.30.457.10">
    <property type="entry name" value="Copper amine oxidase-like, N-terminal domain"/>
    <property type="match status" value="1"/>
</dbReference>
<organism evidence="4 5">
    <name type="scientific">Thermoanaerobacter kivui</name>
    <name type="common">Acetogenium kivui</name>
    <dbReference type="NCBI Taxonomy" id="2325"/>
    <lineage>
        <taxon>Bacteria</taxon>
        <taxon>Bacillati</taxon>
        <taxon>Bacillota</taxon>
        <taxon>Clostridia</taxon>
        <taxon>Thermoanaerobacterales</taxon>
        <taxon>Thermoanaerobacteraceae</taxon>
        <taxon>Thermoanaerobacter</taxon>
    </lineage>
</organism>
<evidence type="ECO:0000313" key="4">
    <source>
        <dbReference type="EMBL" id="AIS51711.1"/>
    </source>
</evidence>
<dbReference type="KEGG" id="tki:TKV_c05120"/>
<dbReference type="STRING" id="2325.TKV_c05120"/>
<feature type="signal peptide" evidence="2">
    <location>
        <begin position="1"/>
        <end position="24"/>
    </location>
</feature>
<evidence type="ECO:0000256" key="1">
    <source>
        <dbReference type="ARBA" id="ARBA00008814"/>
    </source>
</evidence>
<comment type="similarity">
    <text evidence="1">Belongs to the bacterial solute-binding protein 8 family.</text>
</comment>
<dbReference type="PANTHER" id="PTHR30535">
    <property type="entry name" value="VITAMIN B12-BINDING PROTEIN"/>
    <property type="match status" value="1"/>
</dbReference>
<accession>A0A097APG5</accession>
<dbReference type="eggNOG" id="COG0860">
    <property type="taxonomic scope" value="Bacteria"/>
</dbReference>
<dbReference type="Proteomes" id="UP000029669">
    <property type="component" value="Chromosome"/>
</dbReference>
<feature type="domain" description="Fe/B12 periplasmic-binding" evidence="3">
    <location>
        <begin position="165"/>
        <end position="439"/>
    </location>
</feature>
<dbReference type="SUPFAM" id="SSF53807">
    <property type="entry name" value="Helical backbone' metal receptor"/>
    <property type="match status" value="1"/>
</dbReference>
<proteinExistence type="inferred from homology"/>
<evidence type="ECO:0000256" key="2">
    <source>
        <dbReference type="SAM" id="SignalP"/>
    </source>
</evidence>
<keyword evidence="5" id="KW-1185">Reference proteome</keyword>
<dbReference type="PANTHER" id="PTHR30535:SF34">
    <property type="entry name" value="MOLYBDATE-BINDING PROTEIN MOLA"/>
    <property type="match status" value="1"/>
</dbReference>
<protein>
    <submittedName>
        <fullName evidence="4">Periplasmic binding protein</fullName>
    </submittedName>
</protein>
<keyword evidence="2" id="KW-0732">Signal</keyword>
<dbReference type="InterPro" id="IPR002491">
    <property type="entry name" value="ABC_transptr_periplasmic_BD"/>
</dbReference>
<dbReference type="InterPro" id="IPR012854">
    <property type="entry name" value="Cu_amine_oxidase-like_N"/>
</dbReference>
<dbReference type="OrthoDB" id="9787830at2"/>
<gene>
    <name evidence="4" type="ORF">TKV_c05120</name>
</gene>
<sequence>MKKKICFLMIFVLLMSLLPAFGLANPVKAQETQVYLNGVKINMGDALPCIVNGRTMVPVRLFSENLGATVKWDNTTQTVTIQSEDVSVKLIIGKKEAVVNGKNKTLDAAPMVISGRTMVPLRFIAEAFGAVVKWDKEASKAVVVWNVKIKDSTGNDVTVPAGLNRLVVLNTDAAESLRILQIPDEFIVGVSDTVKTDPYLGFENKESVGSWQKPNFEKILSVKPQAVITYGKWPDTTLEDNLKPAGIKVIRLDLYKPETYDNDLKTLAKIFGRVKTAEEFIQWKANKTAVVVDRVKDLKPENKVKVFGIWSSSLTATTWKTFAQNTAVHQGLESAGGINVARDMKDYPEISPEWVLEKNPDKIVIGTYDKDVIGYSVKDNTNVSKLRDSALVNPVISQTNAGKNKEVYIISTKLFGGNKTYLGSLYLAKWLYPDRFKDVNPSQILKEYFEKWLGIPMKGVWAYPEP</sequence>
<dbReference type="eggNOG" id="COG0614">
    <property type="taxonomic scope" value="Bacteria"/>
</dbReference>
<dbReference type="Pfam" id="PF01497">
    <property type="entry name" value="Peripla_BP_2"/>
    <property type="match status" value="1"/>
</dbReference>
<dbReference type="RefSeq" id="WP_049684621.1">
    <property type="nucleotide sequence ID" value="NZ_CP009170.1"/>
</dbReference>
<dbReference type="PROSITE" id="PS50983">
    <property type="entry name" value="FE_B12_PBP"/>
    <property type="match status" value="1"/>
</dbReference>
<dbReference type="HOGENOM" id="CLU_038034_2_0_9"/>
<evidence type="ECO:0000259" key="3">
    <source>
        <dbReference type="PROSITE" id="PS50983"/>
    </source>
</evidence>
<reference evidence="5" key="1">
    <citation type="journal article" date="2015" name="Genome Announc.">
        <title>Whole-Genome Sequences of 80 Environmental and Clinical Isolates of Burkholderia pseudomallei.</title>
        <authorList>
            <person name="Johnson S.L."/>
            <person name="Baker A.L."/>
            <person name="Chain P.S."/>
            <person name="Currie B.J."/>
            <person name="Daligault H.E."/>
            <person name="Davenport K.W."/>
            <person name="Davis C.B."/>
            <person name="Inglis T.J."/>
            <person name="Kaestli M."/>
            <person name="Koren S."/>
            <person name="Mayo M."/>
            <person name="Merritt A.J."/>
            <person name="Price E.P."/>
            <person name="Sarovich D.S."/>
            <person name="Warner J."/>
            <person name="Rosovitz M.J."/>
        </authorList>
    </citation>
    <scope>NUCLEOTIDE SEQUENCE [LARGE SCALE GENOMIC DNA]</scope>
    <source>
        <strain evidence="5">DSM 2030</strain>
    </source>
</reference>